<evidence type="ECO:0000256" key="1">
    <source>
        <dbReference type="SAM" id="MobiDB-lite"/>
    </source>
</evidence>
<proteinExistence type="predicted"/>
<dbReference type="Proteomes" id="UP000317691">
    <property type="component" value="Unassembled WGS sequence"/>
</dbReference>
<dbReference type="AlphaFoldDB" id="A0A538TPP3"/>
<sequence>MLGGLEIHPAIVHFPIALTAVAALSAIVYMLFRVEWIRWFAPVLLSLALLGAVGAYFSGESAKDRAETLGVPEAAIEKHEETGIWGLGTTGLACLLTWATHTRRRGVFLSTALTLAAAGIFLWNGHLGGQLVFIHGAGKVSAPVAPRAAAHPGTAQPRAPHPRKKR</sequence>
<organism evidence="4 5">
    <name type="scientific">Eiseniibacteriota bacterium</name>
    <dbReference type="NCBI Taxonomy" id="2212470"/>
    <lineage>
        <taxon>Bacteria</taxon>
        <taxon>Candidatus Eiseniibacteriota</taxon>
    </lineage>
</organism>
<evidence type="ECO:0000259" key="3">
    <source>
        <dbReference type="Pfam" id="PF09990"/>
    </source>
</evidence>
<feature type="transmembrane region" description="Helical" evidence="2">
    <location>
        <begin position="106"/>
        <end position="123"/>
    </location>
</feature>
<evidence type="ECO:0000256" key="2">
    <source>
        <dbReference type="SAM" id="Phobius"/>
    </source>
</evidence>
<evidence type="ECO:0000313" key="5">
    <source>
        <dbReference type="Proteomes" id="UP000317691"/>
    </source>
</evidence>
<accession>A0A538TPP3</accession>
<gene>
    <name evidence="4" type="ORF">E6K79_04410</name>
</gene>
<feature type="transmembrane region" description="Helical" evidence="2">
    <location>
        <begin position="82"/>
        <end position="99"/>
    </location>
</feature>
<dbReference type="EMBL" id="VBOZ01000012">
    <property type="protein sequence ID" value="TMQ65578.1"/>
    <property type="molecule type" value="Genomic_DNA"/>
</dbReference>
<name>A0A538TPP3_UNCEI</name>
<keyword evidence="2" id="KW-0472">Membrane</keyword>
<feature type="domain" description="DUF2231" evidence="3">
    <location>
        <begin position="6"/>
        <end position="139"/>
    </location>
</feature>
<comment type="caution">
    <text evidence="4">The sequence shown here is derived from an EMBL/GenBank/DDBJ whole genome shotgun (WGS) entry which is preliminary data.</text>
</comment>
<keyword evidence="2" id="KW-1133">Transmembrane helix</keyword>
<evidence type="ECO:0000313" key="4">
    <source>
        <dbReference type="EMBL" id="TMQ65578.1"/>
    </source>
</evidence>
<protein>
    <recommendedName>
        <fullName evidence="3">DUF2231 domain-containing protein</fullName>
    </recommendedName>
</protein>
<feature type="transmembrane region" description="Helical" evidence="2">
    <location>
        <begin position="12"/>
        <end position="32"/>
    </location>
</feature>
<feature type="transmembrane region" description="Helical" evidence="2">
    <location>
        <begin position="39"/>
        <end position="57"/>
    </location>
</feature>
<dbReference type="Pfam" id="PF09990">
    <property type="entry name" value="DUF2231"/>
    <property type="match status" value="1"/>
</dbReference>
<reference evidence="4 5" key="1">
    <citation type="journal article" date="2019" name="Nat. Microbiol.">
        <title>Mediterranean grassland soil C-N compound turnover is dependent on rainfall and depth, and is mediated by genomically divergent microorganisms.</title>
        <authorList>
            <person name="Diamond S."/>
            <person name="Andeer P.F."/>
            <person name="Li Z."/>
            <person name="Crits-Christoph A."/>
            <person name="Burstein D."/>
            <person name="Anantharaman K."/>
            <person name="Lane K.R."/>
            <person name="Thomas B.C."/>
            <person name="Pan C."/>
            <person name="Northen T.R."/>
            <person name="Banfield J.F."/>
        </authorList>
    </citation>
    <scope>NUCLEOTIDE SEQUENCE [LARGE SCALE GENOMIC DNA]</scope>
    <source>
        <strain evidence="4">WS_9</strain>
    </source>
</reference>
<dbReference type="InterPro" id="IPR019251">
    <property type="entry name" value="DUF2231_TM"/>
</dbReference>
<feature type="region of interest" description="Disordered" evidence="1">
    <location>
        <begin position="145"/>
        <end position="166"/>
    </location>
</feature>
<keyword evidence="2" id="KW-0812">Transmembrane</keyword>